<dbReference type="PANTHER" id="PTHR11748">
    <property type="entry name" value="D-LACTATE DEHYDROGENASE"/>
    <property type="match status" value="1"/>
</dbReference>
<dbReference type="InterPro" id="IPR009051">
    <property type="entry name" value="Helical_ferredxn"/>
</dbReference>
<evidence type="ECO:0000256" key="7">
    <source>
        <dbReference type="ARBA" id="ARBA00023002"/>
    </source>
</evidence>
<dbReference type="InterPro" id="IPR016166">
    <property type="entry name" value="FAD-bd_PCMH"/>
</dbReference>
<dbReference type="GO" id="GO:1903457">
    <property type="term" value="P:lactate catabolic process"/>
    <property type="evidence" value="ECO:0007669"/>
    <property type="project" value="TreeGrafter"/>
</dbReference>
<protein>
    <recommendedName>
        <fullName evidence="10">D-lactate dehydrogenase (cytochrome)</fullName>
        <ecNumber evidence="10">1.1.2.4</ecNumber>
    </recommendedName>
</protein>
<dbReference type="KEGG" id="hty:BN2458_PEG1994"/>
<dbReference type="Pfam" id="PF13183">
    <property type="entry name" value="Fer4_8"/>
    <property type="match status" value="1"/>
</dbReference>
<dbReference type="InterPro" id="IPR004113">
    <property type="entry name" value="FAD-bd_oxidored_4_C"/>
</dbReference>
<comment type="similarity">
    <text evidence="2">Belongs to the FAD-binding oxidoreductase/transferase type 4 family.</text>
</comment>
<keyword evidence="4" id="KW-0479">Metal-binding</keyword>
<evidence type="ECO:0000259" key="11">
    <source>
        <dbReference type="PROSITE" id="PS51379"/>
    </source>
</evidence>
<dbReference type="GO" id="GO:0051536">
    <property type="term" value="F:iron-sulfur cluster binding"/>
    <property type="evidence" value="ECO:0007669"/>
    <property type="project" value="UniProtKB-KW"/>
</dbReference>
<comment type="cofactor">
    <cofactor evidence="1">
        <name>FAD</name>
        <dbReference type="ChEBI" id="CHEBI:57692"/>
    </cofactor>
</comment>
<evidence type="ECO:0000256" key="1">
    <source>
        <dbReference type="ARBA" id="ARBA00001974"/>
    </source>
</evidence>
<organism evidence="13 14">
    <name type="scientific">Helicobacter typhlonius</name>
    <dbReference type="NCBI Taxonomy" id="76936"/>
    <lineage>
        <taxon>Bacteria</taxon>
        <taxon>Pseudomonadati</taxon>
        <taxon>Campylobacterota</taxon>
        <taxon>Epsilonproteobacteria</taxon>
        <taxon>Campylobacterales</taxon>
        <taxon>Helicobacteraceae</taxon>
        <taxon>Helicobacter</taxon>
    </lineage>
</organism>
<gene>
    <name evidence="13" type="ORF">BN2458_PEG1994</name>
</gene>
<evidence type="ECO:0000259" key="12">
    <source>
        <dbReference type="PROSITE" id="PS51387"/>
    </source>
</evidence>
<evidence type="ECO:0000256" key="10">
    <source>
        <dbReference type="ARBA" id="ARBA00038897"/>
    </source>
</evidence>
<keyword evidence="3" id="KW-0285">Flavoprotein</keyword>
<evidence type="ECO:0000256" key="9">
    <source>
        <dbReference type="ARBA" id="ARBA00023014"/>
    </source>
</evidence>
<evidence type="ECO:0000256" key="8">
    <source>
        <dbReference type="ARBA" id="ARBA00023004"/>
    </source>
</evidence>
<evidence type="ECO:0000256" key="2">
    <source>
        <dbReference type="ARBA" id="ARBA00008000"/>
    </source>
</evidence>
<evidence type="ECO:0000256" key="6">
    <source>
        <dbReference type="ARBA" id="ARBA00022946"/>
    </source>
</evidence>
<dbReference type="InterPro" id="IPR016169">
    <property type="entry name" value="FAD-bd_PCMH_sub2"/>
</dbReference>
<dbReference type="GO" id="GO:0008720">
    <property type="term" value="F:D-lactate dehydrogenase (NAD+) activity"/>
    <property type="evidence" value="ECO:0007669"/>
    <property type="project" value="TreeGrafter"/>
</dbReference>
<accession>A0A0S4PXB5</accession>
<keyword evidence="5" id="KW-0274">FAD</keyword>
<dbReference type="InterPro" id="IPR017896">
    <property type="entry name" value="4Fe4S_Fe-S-bd"/>
</dbReference>
<keyword evidence="7" id="KW-0560">Oxidoreductase</keyword>
<dbReference type="Gene3D" id="3.30.70.2740">
    <property type="match status" value="1"/>
</dbReference>
<dbReference type="AlphaFoldDB" id="A0A0S4PXB5"/>
<feature type="domain" description="4Fe-4S ferredoxin-type" evidence="11">
    <location>
        <begin position="549"/>
        <end position="580"/>
    </location>
</feature>
<dbReference type="SUPFAM" id="SSF46548">
    <property type="entry name" value="alpha-helical ferredoxin"/>
    <property type="match status" value="1"/>
</dbReference>
<evidence type="ECO:0000313" key="13">
    <source>
        <dbReference type="EMBL" id="CUU40877.1"/>
    </source>
</evidence>
<dbReference type="SUPFAM" id="SSF55103">
    <property type="entry name" value="FAD-linked oxidases, C-terminal domain"/>
    <property type="match status" value="1"/>
</dbReference>
<dbReference type="Gene3D" id="3.30.465.10">
    <property type="match status" value="1"/>
</dbReference>
<feature type="domain" description="FAD-binding PCMH-type" evidence="12">
    <location>
        <begin position="53"/>
        <end position="285"/>
    </location>
</feature>
<dbReference type="InterPro" id="IPR006094">
    <property type="entry name" value="Oxid_FAD_bind_N"/>
</dbReference>
<evidence type="ECO:0000256" key="4">
    <source>
        <dbReference type="ARBA" id="ARBA00022723"/>
    </source>
</evidence>
<dbReference type="Proteomes" id="UP000064525">
    <property type="component" value="Chromosome I"/>
</dbReference>
<keyword evidence="8" id="KW-0408">Iron</keyword>
<dbReference type="GO" id="GO:0046872">
    <property type="term" value="F:metal ion binding"/>
    <property type="evidence" value="ECO:0007669"/>
    <property type="project" value="UniProtKB-KW"/>
</dbReference>
<dbReference type="Gene3D" id="3.30.70.2190">
    <property type="match status" value="1"/>
</dbReference>
<reference evidence="14" key="1">
    <citation type="submission" date="2015-11" db="EMBL/GenBank/DDBJ databases">
        <authorList>
            <person name="Anvar S.Y."/>
        </authorList>
    </citation>
    <scope>NUCLEOTIDE SEQUENCE [LARGE SCALE GENOMIC DNA]</scope>
</reference>
<keyword evidence="6" id="KW-0809">Transit peptide</keyword>
<dbReference type="EMBL" id="LN907858">
    <property type="protein sequence ID" value="CUU40877.1"/>
    <property type="molecule type" value="Genomic_DNA"/>
</dbReference>
<dbReference type="Pfam" id="PF02913">
    <property type="entry name" value="FAD-oxidase_C"/>
    <property type="match status" value="1"/>
</dbReference>
<dbReference type="GO" id="GO:0071949">
    <property type="term" value="F:FAD binding"/>
    <property type="evidence" value="ECO:0007669"/>
    <property type="project" value="InterPro"/>
</dbReference>
<evidence type="ECO:0000256" key="5">
    <source>
        <dbReference type="ARBA" id="ARBA00022827"/>
    </source>
</evidence>
<dbReference type="PATRIC" id="fig|76936.10.peg.1941"/>
<dbReference type="EC" id="1.1.2.4" evidence="10"/>
<dbReference type="PROSITE" id="PS00198">
    <property type="entry name" value="4FE4S_FER_1"/>
    <property type="match status" value="2"/>
</dbReference>
<evidence type="ECO:0000256" key="3">
    <source>
        <dbReference type="ARBA" id="ARBA00022630"/>
    </source>
</evidence>
<dbReference type="PROSITE" id="PS51387">
    <property type="entry name" value="FAD_PCMH"/>
    <property type="match status" value="1"/>
</dbReference>
<dbReference type="Pfam" id="PF01565">
    <property type="entry name" value="FAD_binding_4"/>
    <property type="match status" value="1"/>
</dbReference>
<keyword evidence="9" id="KW-0411">Iron-sulfur</keyword>
<dbReference type="GO" id="GO:0004458">
    <property type="term" value="F:D-lactate dehydrogenase (cytochrome) activity"/>
    <property type="evidence" value="ECO:0007669"/>
    <property type="project" value="UniProtKB-EC"/>
</dbReference>
<dbReference type="InterPro" id="IPR016164">
    <property type="entry name" value="FAD-linked_Oxase-like_C"/>
</dbReference>
<dbReference type="PANTHER" id="PTHR11748:SF111">
    <property type="entry name" value="D-LACTATE DEHYDROGENASE, MITOCHONDRIAL-RELATED"/>
    <property type="match status" value="1"/>
</dbReference>
<dbReference type="Gene3D" id="1.10.1060.10">
    <property type="entry name" value="Alpha-helical ferredoxin"/>
    <property type="match status" value="1"/>
</dbReference>
<dbReference type="PROSITE" id="PS51379">
    <property type="entry name" value="4FE4S_FER_2"/>
    <property type="match status" value="1"/>
</dbReference>
<dbReference type="InterPro" id="IPR036318">
    <property type="entry name" value="FAD-bd_PCMH-like_sf"/>
</dbReference>
<name>A0A0S4PXB5_9HELI</name>
<sequence>MSSHNPHDTKEPQMKAKSPDFDGFIREATHIFEDRIYTDYLRRFAYGVDASCYAYVPRVVVRAFDEREIILLFTLSNKYNTPLTFRAAGTSLSGQACSESVLVLANARWQEISITREAQSIFCDCGVIGSEANDALKPFGKKIGPDPATINNAMIGGIFSNNSSGMCCGVKQNSYNTIKSVRVILHNGFVLDTSENANKNENIESFMRLHKDKAEALLALRGEILKNKTLCNLIKRKFAIKNTTGYSINTLLDFADIKDILNHIFIGAEGTLGFVSRVEYECVENSAFKACALLFYKDLESAAKAVQILAKNDDKVSAAEIMDYACLKSAQHLEGAPKELKSIKSGQCAILTQLEDSSQEGLDSKIAFISNALNSAPSLFGVHFSSDEKEIQSWWKIRKALLPLSASLRPSGSIVITEDICFPIESFATGIEEITKLFKKFKYDGIIFGHALSGNVHFIITPFLGEKSESERFGGFMEAMVESVIALNGSTKAEHGTGRMVAPFVEREWGAKAYEINCQIKRIFDPSGLINPDVIISSNPQIHLQNLKDSTQVEDFINQCMECGFCEKVCPSKELTLTPRQRIALRKEIQRLENITNRSAEQEEILNGLKQGYKYYGIETCATCSMCATLCPLEIDTARIALEIKSRVAQNADVGGFSTFVAHQSSKHFATTIKALKGGISLSNTLFSAFGSNVMSGLSLKAHKKIHTPYMPSTLPQANTYALKSKAIKADSKDKKKAQKIEKVIYFTTCINRTFAPNKKALDKRSLQEVFESVCKKANVSVIYPRNVANLCCGKAYKDYKQSAEGKVKELYATLKAMQKEHGDIAIVCDHSACSYETMQYVRSQEDSKNGLKIYDMPQYIESVLLKRLKITPKSENIALYAMCATKKGKWSGSLEQIAKTCVSGEVAIHHKTQCCGFAGNKGFICPELNESALRELKDFYKQKQKNTSHFRGIKHGFASSSTCEIGLNEKTNIVWQNLLYLVDEVSEAK</sequence>
<evidence type="ECO:0000313" key="14">
    <source>
        <dbReference type="Proteomes" id="UP000064525"/>
    </source>
</evidence>
<dbReference type="InterPro" id="IPR017900">
    <property type="entry name" value="4Fe4S_Fe_S_CS"/>
</dbReference>
<dbReference type="SUPFAM" id="SSF56176">
    <property type="entry name" value="FAD-binding/transporter-associated domain-like"/>
    <property type="match status" value="1"/>
</dbReference>
<proteinExistence type="inferred from homology"/>